<keyword evidence="2" id="KW-0808">Transferase</keyword>
<reference evidence="6" key="1">
    <citation type="submission" date="2022-07" db="EMBL/GenBank/DDBJ databases">
        <title>Phylogenomic reconstructions and comparative analyses of Kickxellomycotina fungi.</title>
        <authorList>
            <person name="Reynolds N.K."/>
            <person name="Stajich J.E."/>
            <person name="Barry K."/>
            <person name="Grigoriev I.V."/>
            <person name="Crous P."/>
            <person name="Smith M.E."/>
        </authorList>
    </citation>
    <scope>NUCLEOTIDE SEQUENCE</scope>
    <source>
        <strain evidence="6">RSA 567</strain>
    </source>
</reference>
<proteinExistence type="predicted"/>
<dbReference type="GO" id="GO:0005759">
    <property type="term" value="C:mitochondrial matrix"/>
    <property type="evidence" value="ECO:0007669"/>
    <property type="project" value="TreeGrafter"/>
</dbReference>
<dbReference type="GO" id="GO:0000179">
    <property type="term" value="F:rRNA (adenine-N6,N6-)-dimethyltransferase activity"/>
    <property type="evidence" value="ECO:0007669"/>
    <property type="project" value="TreeGrafter"/>
</dbReference>
<dbReference type="InterPro" id="IPR029063">
    <property type="entry name" value="SAM-dependent_MTases_sf"/>
</dbReference>
<keyword evidence="1" id="KW-0489">Methyltransferase</keyword>
<dbReference type="SUPFAM" id="SSF53335">
    <property type="entry name" value="S-adenosyl-L-methionine-dependent methyltransferases"/>
    <property type="match status" value="1"/>
</dbReference>
<dbReference type="PANTHER" id="PTHR11727:SF17">
    <property type="entry name" value="DIMETHYLADENOSINE TRANSFERASE 1, MITOCHONDRIAL"/>
    <property type="match status" value="1"/>
</dbReference>
<dbReference type="EMBL" id="JANBQB010000278">
    <property type="protein sequence ID" value="KAJ1978418.1"/>
    <property type="molecule type" value="Genomic_DNA"/>
</dbReference>
<dbReference type="Proteomes" id="UP001151582">
    <property type="component" value="Unassembled WGS sequence"/>
</dbReference>
<accession>A0A9W8B0E5</accession>
<feature type="region of interest" description="Disordered" evidence="5">
    <location>
        <begin position="23"/>
        <end position="67"/>
    </location>
</feature>
<organism evidence="6 7">
    <name type="scientific">Dimargaris verticillata</name>
    <dbReference type="NCBI Taxonomy" id="2761393"/>
    <lineage>
        <taxon>Eukaryota</taxon>
        <taxon>Fungi</taxon>
        <taxon>Fungi incertae sedis</taxon>
        <taxon>Zoopagomycota</taxon>
        <taxon>Kickxellomycotina</taxon>
        <taxon>Dimargaritomycetes</taxon>
        <taxon>Dimargaritales</taxon>
        <taxon>Dimargaritaceae</taxon>
        <taxon>Dimargaris</taxon>
    </lineage>
</organism>
<dbReference type="Gene3D" id="3.40.50.150">
    <property type="entry name" value="Vaccinia Virus protein VP39"/>
    <property type="match status" value="1"/>
</dbReference>
<dbReference type="PANTHER" id="PTHR11727">
    <property type="entry name" value="DIMETHYLADENOSINE TRANSFERASE"/>
    <property type="match status" value="1"/>
</dbReference>
<evidence type="ECO:0000256" key="5">
    <source>
        <dbReference type="SAM" id="MobiDB-lite"/>
    </source>
</evidence>
<evidence type="ECO:0000256" key="2">
    <source>
        <dbReference type="ARBA" id="ARBA00022679"/>
    </source>
</evidence>
<keyword evidence="4" id="KW-0694">RNA-binding</keyword>
<gene>
    <name evidence="6" type="ORF">H4R34_003208</name>
</gene>
<evidence type="ECO:0000256" key="1">
    <source>
        <dbReference type="ARBA" id="ARBA00022603"/>
    </source>
</evidence>
<evidence type="ECO:0000313" key="6">
    <source>
        <dbReference type="EMBL" id="KAJ1978418.1"/>
    </source>
</evidence>
<keyword evidence="3" id="KW-0949">S-adenosyl-L-methionine</keyword>
<evidence type="ECO:0000256" key="4">
    <source>
        <dbReference type="ARBA" id="ARBA00022884"/>
    </source>
</evidence>
<dbReference type="GO" id="GO:0034246">
    <property type="term" value="F:mitochondrial transcription factor activity"/>
    <property type="evidence" value="ECO:0007669"/>
    <property type="project" value="TreeGrafter"/>
</dbReference>
<dbReference type="GO" id="GO:0003723">
    <property type="term" value="F:RNA binding"/>
    <property type="evidence" value="ECO:0007669"/>
    <property type="project" value="UniProtKB-KW"/>
</dbReference>
<evidence type="ECO:0000256" key="3">
    <source>
        <dbReference type="ARBA" id="ARBA00022691"/>
    </source>
</evidence>
<sequence length="364" mass="40296">MQIQDAALLLRTVSESLGELATSFTPTELHGTSDPTKPSASNDNGSGDDSLSNSLVVKDDSTGTEDSKAADITSRINLGYGHDEKLGNDLSLLTPYIEWIGVDNICNKHVISVNSNFGFWPRALCDYNPTRVTAVEYDTKYHPYLEQMAENSNGMMSVSTAEEARTLRRYVTTNLSHFLDRVPSATDHDKPSDLIVTAFSVQSQSRWIYQLLCDCIDRQGLFQYGAVPLYIFTPKDHADQLLANQHDDKWSQPYITSFVKAAGAVRSTLVDTSVGCAKSLPMSLIHFQPHAERRIQSSSKDLAQVQAALSSKTRRPVSHIFKSFGVDVNELLEMAEIEPDRLAKDLTISDVDRIAMAVAAIRFE</sequence>
<dbReference type="GO" id="GO:0006391">
    <property type="term" value="P:transcription initiation at mitochondrial promoter"/>
    <property type="evidence" value="ECO:0007669"/>
    <property type="project" value="TreeGrafter"/>
</dbReference>
<feature type="compositionally biased region" description="Basic and acidic residues" evidence="5">
    <location>
        <begin position="57"/>
        <end position="67"/>
    </location>
</feature>
<comment type="caution">
    <text evidence="6">The sequence shown here is derived from an EMBL/GenBank/DDBJ whole genome shotgun (WGS) entry which is preliminary data.</text>
</comment>
<keyword evidence="7" id="KW-1185">Reference proteome</keyword>
<dbReference type="InterPro" id="IPR001737">
    <property type="entry name" value="KsgA/Erm"/>
</dbReference>
<protein>
    <recommendedName>
        <fullName evidence="8">rRNA adenine N(6)-methyltransferase</fullName>
    </recommendedName>
</protein>
<dbReference type="OrthoDB" id="5566475at2759"/>
<evidence type="ECO:0000313" key="7">
    <source>
        <dbReference type="Proteomes" id="UP001151582"/>
    </source>
</evidence>
<name>A0A9W8B0E5_9FUNG</name>
<evidence type="ECO:0008006" key="8">
    <source>
        <dbReference type="Google" id="ProtNLM"/>
    </source>
</evidence>
<feature type="compositionally biased region" description="Low complexity" evidence="5">
    <location>
        <begin position="41"/>
        <end position="55"/>
    </location>
</feature>
<dbReference type="AlphaFoldDB" id="A0A9W8B0E5"/>